<accession>A0A815F5W6</accession>
<feature type="domain" description="Phospholipid/glycerol acyltransferase" evidence="2">
    <location>
        <begin position="112"/>
        <end position="227"/>
    </location>
</feature>
<keyword evidence="1" id="KW-0472">Membrane</keyword>
<dbReference type="GO" id="GO:0016746">
    <property type="term" value="F:acyltransferase activity"/>
    <property type="evidence" value="ECO:0007669"/>
    <property type="project" value="InterPro"/>
</dbReference>
<reference evidence="3" key="1">
    <citation type="submission" date="2021-02" db="EMBL/GenBank/DDBJ databases">
        <authorList>
            <person name="Nowell W R."/>
        </authorList>
    </citation>
    <scope>NUCLEOTIDE SEQUENCE</scope>
</reference>
<dbReference type="EMBL" id="CAJNOU010002467">
    <property type="protein sequence ID" value="CAF1324018.1"/>
    <property type="molecule type" value="Genomic_DNA"/>
</dbReference>
<dbReference type="Pfam" id="PF01553">
    <property type="entry name" value="Acyltransferase"/>
    <property type="match status" value="1"/>
</dbReference>
<gene>
    <name evidence="3" type="ORF">SEV965_LOCUS27466</name>
</gene>
<evidence type="ECO:0000256" key="1">
    <source>
        <dbReference type="SAM" id="Phobius"/>
    </source>
</evidence>
<sequence length="373" mass="43321">MVFNQIMSYLLYLLERSNFDLIYLSWLWNLFRPLCIVLLALFILPAIILIFMYCSSFFCLIYKHWNRLKAAYSEDLWYGAIKTLAVFWELQATIWHGYEVEGLENIPTQGPVLIVFYHAALPIDFYYLFAKIWLYRNRRVRVVADKFVFKIPGLASLLEALEIQPATSAMCKLMLEEGHVLAVAPGGVREALFGDKNYNLIWKERKGFAKVAIDAKVPIIPMFTKNCREAIRAMTLGRRGVREALFGDKNYNLIWKERKGFAKVAIDAKVPIIPMFTKNCREAIRAMTLGRRFLSYIYEKTRLPLVPIYGIFPVKLITYLGEPIPYDPDVTPEALAHRVKKEIETMIETHQRRPGSITRAFFDRFTNSSKNES</sequence>
<evidence type="ECO:0000313" key="4">
    <source>
        <dbReference type="Proteomes" id="UP000663889"/>
    </source>
</evidence>
<dbReference type="PANTHER" id="PTHR22753">
    <property type="entry name" value="TRANSMEMBRANE PROTEIN 68"/>
    <property type="match status" value="1"/>
</dbReference>
<dbReference type="Proteomes" id="UP000663889">
    <property type="component" value="Unassembled WGS sequence"/>
</dbReference>
<evidence type="ECO:0000259" key="2">
    <source>
        <dbReference type="SMART" id="SM00563"/>
    </source>
</evidence>
<name>A0A815F5W6_9BILA</name>
<organism evidence="3 4">
    <name type="scientific">Rotaria sordida</name>
    <dbReference type="NCBI Taxonomy" id="392033"/>
    <lineage>
        <taxon>Eukaryota</taxon>
        <taxon>Metazoa</taxon>
        <taxon>Spiralia</taxon>
        <taxon>Gnathifera</taxon>
        <taxon>Rotifera</taxon>
        <taxon>Eurotatoria</taxon>
        <taxon>Bdelloidea</taxon>
        <taxon>Philodinida</taxon>
        <taxon>Philodinidae</taxon>
        <taxon>Rotaria</taxon>
    </lineage>
</organism>
<dbReference type="PANTHER" id="PTHR22753:SF14">
    <property type="entry name" value="MONOACYLGLYCEROL_DIACYLGLYCEROL O-ACYLTRANSFERASE"/>
    <property type="match status" value="1"/>
</dbReference>
<dbReference type="AlphaFoldDB" id="A0A815F5W6"/>
<dbReference type="SUPFAM" id="SSF69593">
    <property type="entry name" value="Glycerol-3-phosphate (1)-acyltransferase"/>
    <property type="match status" value="1"/>
</dbReference>
<dbReference type="CDD" id="cd07987">
    <property type="entry name" value="LPLAT_MGAT-like"/>
    <property type="match status" value="1"/>
</dbReference>
<dbReference type="GO" id="GO:0016020">
    <property type="term" value="C:membrane"/>
    <property type="evidence" value="ECO:0007669"/>
    <property type="project" value="TreeGrafter"/>
</dbReference>
<keyword evidence="1" id="KW-1133">Transmembrane helix</keyword>
<feature type="transmembrane region" description="Helical" evidence="1">
    <location>
        <begin position="76"/>
        <end position="98"/>
    </location>
</feature>
<dbReference type="InterPro" id="IPR002123">
    <property type="entry name" value="Plipid/glycerol_acylTrfase"/>
</dbReference>
<dbReference type="SMART" id="SM00563">
    <property type="entry name" value="PlsC"/>
    <property type="match status" value="1"/>
</dbReference>
<comment type="caution">
    <text evidence="3">The sequence shown here is derived from an EMBL/GenBank/DDBJ whole genome shotgun (WGS) entry which is preliminary data.</text>
</comment>
<keyword evidence="1" id="KW-0812">Transmembrane</keyword>
<feature type="transmembrane region" description="Helical" evidence="1">
    <location>
        <begin position="110"/>
        <end position="129"/>
    </location>
</feature>
<feature type="transmembrane region" description="Helical" evidence="1">
    <location>
        <begin position="30"/>
        <end position="55"/>
    </location>
</feature>
<protein>
    <recommendedName>
        <fullName evidence="2">Phospholipid/glycerol acyltransferase domain-containing protein</fullName>
    </recommendedName>
</protein>
<proteinExistence type="predicted"/>
<evidence type="ECO:0000313" key="3">
    <source>
        <dbReference type="EMBL" id="CAF1324018.1"/>
    </source>
</evidence>